<dbReference type="InterPro" id="IPR017853">
    <property type="entry name" value="GH"/>
</dbReference>
<evidence type="ECO:0000256" key="6">
    <source>
        <dbReference type="ARBA" id="ARBA00023326"/>
    </source>
</evidence>
<dbReference type="InterPro" id="IPR001547">
    <property type="entry name" value="Glyco_hydro_5"/>
</dbReference>
<evidence type="ECO:0000256" key="7">
    <source>
        <dbReference type="RuleBase" id="RU361153"/>
    </source>
</evidence>
<organism evidence="11 12">
    <name type="scientific">Mucilaginibacter ginsenosidivorax</name>
    <dbReference type="NCBI Taxonomy" id="862126"/>
    <lineage>
        <taxon>Bacteria</taxon>
        <taxon>Pseudomonadati</taxon>
        <taxon>Bacteroidota</taxon>
        <taxon>Sphingobacteriia</taxon>
        <taxon>Sphingobacteriales</taxon>
        <taxon>Sphingobacteriaceae</taxon>
        <taxon>Mucilaginibacter</taxon>
    </lineage>
</organism>
<feature type="chain" id="PRO_5022852297" evidence="8">
    <location>
        <begin position="22"/>
        <end position="500"/>
    </location>
</feature>
<dbReference type="Proteomes" id="UP000321362">
    <property type="component" value="Chromosome"/>
</dbReference>
<feature type="signal peptide" evidence="8">
    <location>
        <begin position="1"/>
        <end position="21"/>
    </location>
</feature>
<dbReference type="GO" id="GO:0005576">
    <property type="term" value="C:extracellular region"/>
    <property type="evidence" value="ECO:0007669"/>
    <property type="project" value="TreeGrafter"/>
</dbReference>
<reference evidence="11 12" key="1">
    <citation type="journal article" date="2013" name="J. Microbiol.">
        <title>Mucilaginibacter ginsenosidivorax sp. nov., with ginsenoside converting activity isolated from sediment.</title>
        <authorList>
            <person name="Kim J.K."/>
            <person name="Choi T.E."/>
            <person name="Liu Q.M."/>
            <person name="Park H.Y."/>
            <person name="Yi T.H."/>
            <person name="Yoon M.H."/>
            <person name="Kim S.C."/>
            <person name="Im W.T."/>
        </authorList>
    </citation>
    <scope>NUCLEOTIDE SEQUENCE [LARGE SCALE GENOMIC DNA]</scope>
    <source>
        <strain evidence="11 12">KHI28</strain>
    </source>
</reference>
<feature type="domain" description="BACON" evidence="10">
    <location>
        <begin position="46"/>
        <end position="120"/>
    </location>
</feature>
<dbReference type="AlphaFoldDB" id="A0A5B8VTP4"/>
<evidence type="ECO:0000256" key="2">
    <source>
        <dbReference type="ARBA" id="ARBA00022801"/>
    </source>
</evidence>
<evidence type="ECO:0000256" key="8">
    <source>
        <dbReference type="SAM" id="SignalP"/>
    </source>
</evidence>
<keyword evidence="8" id="KW-0732">Signal</keyword>
<dbReference type="EMBL" id="CP042437">
    <property type="protein sequence ID" value="QEC74819.1"/>
    <property type="molecule type" value="Genomic_DNA"/>
</dbReference>
<name>A0A5B8VTP4_9SPHI</name>
<dbReference type="PANTHER" id="PTHR31297">
    <property type="entry name" value="GLUCAN ENDO-1,6-BETA-GLUCOSIDASE B"/>
    <property type="match status" value="1"/>
</dbReference>
<protein>
    <submittedName>
        <fullName evidence="11">Cellulase family glycosylhydrolase</fullName>
    </submittedName>
</protein>
<dbReference type="Gene3D" id="3.20.20.80">
    <property type="entry name" value="Glycosidases"/>
    <property type="match status" value="1"/>
</dbReference>
<evidence type="ECO:0000256" key="5">
    <source>
        <dbReference type="ARBA" id="ARBA00023295"/>
    </source>
</evidence>
<dbReference type="CDD" id="cd14948">
    <property type="entry name" value="BACON"/>
    <property type="match status" value="1"/>
</dbReference>
<keyword evidence="5 7" id="KW-0326">Glycosidase</keyword>
<dbReference type="GO" id="GO:0008422">
    <property type="term" value="F:beta-glucosidase activity"/>
    <property type="evidence" value="ECO:0007669"/>
    <property type="project" value="TreeGrafter"/>
</dbReference>
<evidence type="ECO:0000259" key="10">
    <source>
        <dbReference type="Pfam" id="PF19190"/>
    </source>
</evidence>
<dbReference type="InterPro" id="IPR050386">
    <property type="entry name" value="Glycosyl_hydrolase_5"/>
</dbReference>
<keyword evidence="2 7" id="KW-0378">Hydrolase</keyword>
<evidence type="ECO:0000256" key="1">
    <source>
        <dbReference type="ARBA" id="ARBA00005641"/>
    </source>
</evidence>
<dbReference type="GO" id="GO:0030245">
    <property type="term" value="P:cellulose catabolic process"/>
    <property type="evidence" value="ECO:0007669"/>
    <property type="project" value="UniProtKB-KW"/>
</dbReference>
<dbReference type="InterPro" id="IPR013783">
    <property type="entry name" value="Ig-like_fold"/>
</dbReference>
<evidence type="ECO:0000313" key="12">
    <source>
        <dbReference type="Proteomes" id="UP000321362"/>
    </source>
</evidence>
<keyword evidence="12" id="KW-1185">Reference proteome</keyword>
<evidence type="ECO:0000256" key="3">
    <source>
        <dbReference type="ARBA" id="ARBA00023001"/>
    </source>
</evidence>
<evidence type="ECO:0000313" key="11">
    <source>
        <dbReference type="EMBL" id="QEC74819.1"/>
    </source>
</evidence>
<keyword evidence="4" id="KW-0119">Carbohydrate metabolism</keyword>
<comment type="similarity">
    <text evidence="1 7">Belongs to the glycosyl hydrolase 5 (cellulase A) family.</text>
</comment>
<accession>A0A5B8VTP4</accession>
<dbReference type="PANTHER" id="PTHR31297:SF41">
    <property type="entry name" value="ENDOGLUCANASE, PUTATIVE (AFU_ORTHOLOGUE AFUA_5G01830)-RELATED"/>
    <property type="match status" value="1"/>
</dbReference>
<dbReference type="PROSITE" id="PS51257">
    <property type="entry name" value="PROKAR_LIPOPROTEIN"/>
    <property type="match status" value="1"/>
</dbReference>
<gene>
    <name evidence="11" type="ORF">FSB76_02240</name>
</gene>
<dbReference type="Pfam" id="PF00150">
    <property type="entry name" value="Cellulase"/>
    <property type="match status" value="1"/>
</dbReference>
<feature type="domain" description="Glycoside hydrolase family 5" evidence="9">
    <location>
        <begin position="160"/>
        <end position="474"/>
    </location>
</feature>
<dbReference type="KEGG" id="mgk:FSB76_02240"/>
<sequence length="500" mass="55087">MKITKLRMACKIAGIFIAIWAVVSCKKNETPPAQLTLGNITDTIPEGGGTVALKFTSNASWKVDTVGIGWLHLNQTSGNSGNVAINLTAAANSSGMSRSVLLNLSSTNGQSRRITIMQNAKIYPSYNTSPKAPDATGMGSTAKQLAANIKMGYNIYNTMEAPGGETGWGNPLISQKLIDLVKSSGMNAVRVPIQYESSHVIDKKTAKIDPAWLARVKQVVQYCINDNVYVMVDIHWDGGWLDCTATGAKQDSINAKQKAYWEQIATTLRDFDEHLMFASANEPNATDIPTSNVLMRYHQTFINAVRSTGGKNSYRTLIIQSPSTSIDLANEYLKSSNVFKTVQLPADPTPNKMIIEFHYYTPSNFCILSADASWGKEAYFWGAGLHTKNPLFLDRNSGPWSEEHYVDSLFHTAKVNFVDKGMPVIMGEYGTEYHADKLKGYPADSLLSVNSQMHFYRYVTQQAKTNGVLPFLWASDVFNRQTNTIGNQRTLDSLKRGAGL</sequence>
<dbReference type="InterPro" id="IPR024361">
    <property type="entry name" value="BACON"/>
</dbReference>
<dbReference type="SUPFAM" id="SSF51445">
    <property type="entry name" value="(Trans)glycosidases"/>
    <property type="match status" value="1"/>
</dbReference>
<evidence type="ECO:0000259" key="9">
    <source>
        <dbReference type="Pfam" id="PF00150"/>
    </source>
</evidence>
<dbReference type="RefSeq" id="WP_147051978.1">
    <property type="nucleotide sequence ID" value="NZ_CP042437.1"/>
</dbReference>
<proteinExistence type="inferred from homology"/>
<dbReference type="Pfam" id="PF19190">
    <property type="entry name" value="BACON_2"/>
    <property type="match status" value="1"/>
</dbReference>
<dbReference type="Gene3D" id="2.60.40.10">
    <property type="entry name" value="Immunoglobulins"/>
    <property type="match status" value="1"/>
</dbReference>
<dbReference type="OrthoDB" id="9800955at2"/>
<dbReference type="GO" id="GO:0009986">
    <property type="term" value="C:cell surface"/>
    <property type="evidence" value="ECO:0007669"/>
    <property type="project" value="TreeGrafter"/>
</dbReference>
<keyword evidence="3" id="KW-0136">Cellulose degradation</keyword>
<keyword evidence="6" id="KW-0624">Polysaccharide degradation</keyword>
<evidence type="ECO:0000256" key="4">
    <source>
        <dbReference type="ARBA" id="ARBA00023277"/>
    </source>
</evidence>